<feature type="region of interest" description="Disordered" evidence="1">
    <location>
        <begin position="323"/>
        <end position="404"/>
    </location>
</feature>
<evidence type="ECO:0000313" key="3">
    <source>
        <dbReference type="EMBL" id="KAK4087970.1"/>
    </source>
</evidence>
<feature type="region of interest" description="Disordered" evidence="1">
    <location>
        <begin position="239"/>
        <end position="264"/>
    </location>
</feature>
<dbReference type="Proteomes" id="UP001287286">
    <property type="component" value="Unassembled WGS sequence"/>
</dbReference>
<comment type="caution">
    <text evidence="3">The sequence shown here is derived from an EMBL/GenBank/DDBJ whole genome shotgun (WGS) entry which is preliminary data.</text>
</comment>
<name>A0ABR0BVC8_PURLI</name>
<feature type="domain" description="Rhodanese" evidence="2">
    <location>
        <begin position="46"/>
        <end position="147"/>
    </location>
</feature>
<accession>A0ABR0BVC8</accession>
<dbReference type="EMBL" id="JAWRVI010000028">
    <property type="protein sequence ID" value="KAK4087970.1"/>
    <property type="molecule type" value="Genomic_DNA"/>
</dbReference>
<dbReference type="SUPFAM" id="SSF52821">
    <property type="entry name" value="Rhodanese/Cell cycle control phosphatase"/>
    <property type="match status" value="1"/>
</dbReference>
<gene>
    <name evidence="3" type="ORF">Purlil1_7728</name>
</gene>
<dbReference type="PANTHER" id="PTHR42070">
    <property type="entry name" value="FILAMENT ASSOCIATED PROTEIN, PUTATIVE (AFU_ORTHOLOGUE AFUA_8G06630)-RELATED"/>
    <property type="match status" value="1"/>
</dbReference>
<dbReference type="PANTHER" id="PTHR42070:SF1">
    <property type="entry name" value="FILAMENT ASSOCIATED PROTEIN, PUTATIVE (AFU_ORTHOLOGUE AFUA_8G06630)-RELATED"/>
    <property type="match status" value="1"/>
</dbReference>
<dbReference type="InterPro" id="IPR036873">
    <property type="entry name" value="Rhodanese-like_dom_sf"/>
</dbReference>
<evidence type="ECO:0000313" key="4">
    <source>
        <dbReference type="Proteomes" id="UP001287286"/>
    </source>
</evidence>
<feature type="compositionally biased region" description="Low complexity" evidence="1">
    <location>
        <begin position="323"/>
        <end position="353"/>
    </location>
</feature>
<reference evidence="3 4" key="1">
    <citation type="journal article" date="2024" name="Microbiol. Resour. Announc.">
        <title>Genome annotations for the ascomycete fungi Trichoderma harzianum, Trichoderma aggressivum, and Purpureocillium lilacinum.</title>
        <authorList>
            <person name="Beijen E.P.W."/>
            <person name="Ohm R.A."/>
        </authorList>
    </citation>
    <scope>NUCLEOTIDE SEQUENCE [LARGE SCALE GENOMIC DNA]</scope>
    <source>
        <strain evidence="3 4">CBS 150709</strain>
    </source>
</reference>
<keyword evidence="4" id="KW-1185">Reference proteome</keyword>
<proteinExistence type="predicted"/>
<evidence type="ECO:0000259" key="2">
    <source>
        <dbReference type="PROSITE" id="PS50206"/>
    </source>
</evidence>
<dbReference type="Gene3D" id="3.40.250.10">
    <property type="entry name" value="Rhodanese-like domain"/>
    <property type="match status" value="1"/>
</dbReference>
<dbReference type="InterPro" id="IPR001763">
    <property type="entry name" value="Rhodanese-like_dom"/>
</dbReference>
<sequence length="498" mass="54420">MATAHGSSTASSPPWYAAYPPPRHLQPGYVTREELLSMLKDGENVTANDFVLVDLRRADHEGGTIRGSLNLPAQSLYPTIPTLYCLFKAAGVRKVIWYCSSSRGRGTRAAGWFQDHIVDCGGGDSIESLILYEGVKGWALGGSQFVEWMEEITDTIYFLVCSPTNTTPRVILPLGTLDLGRDDLAAFQRPSGQEPSPPPPPPARVWLAALRVSDTTNAKCLGRYDAHMTCVRHRLTWTTPGQFKTPDSSAQNRERQRRSRARRRELIDDLSRQLDEYKRRDAQATQEMQRAARAVSDENQRLRALLRLRGVSPSEVRRYLASFPSSASSSINSALPTATRVSSSSLPTRSTSTIAKMSPTAPATAPEPGLPKPALSPSGGRRSLDVARPQRQADGDEFCQRPGYDGTQYLEQVERSIDSVLPPMSDCFCPPGPPTEDTDGSRAEMLETSCDAAAAILLELHGQATDLGRTRAALGCNGGSSCFVKNTTLFRLMDDMDG</sequence>
<organism evidence="3 4">
    <name type="scientific">Purpureocillium lilacinum</name>
    <name type="common">Paecilomyces lilacinus</name>
    <dbReference type="NCBI Taxonomy" id="33203"/>
    <lineage>
        <taxon>Eukaryota</taxon>
        <taxon>Fungi</taxon>
        <taxon>Dikarya</taxon>
        <taxon>Ascomycota</taxon>
        <taxon>Pezizomycotina</taxon>
        <taxon>Sordariomycetes</taxon>
        <taxon>Hypocreomycetidae</taxon>
        <taxon>Hypocreales</taxon>
        <taxon>Ophiocordycipitaceae</taxon>
        <taxon>Purpureocillium</taxon>
    </lineage>
</organism>
<protein>
    <recommendedName>
        <fullName evidence="2">Rhodanese domain-containing protein</fullName>
    </recommendedName>
</protein>
<feature type="compositionally biased region" description="Polar residues" evidence="1">
    <location>
        <begin position="239"/>
        <end position="248"/>
    </location>
</feature>
<dbReference type="PROSITE" id="PS50206">
    <property type="entry name" value="RHODANESE_3"/>
    <property type="match status" value="1"/>
</dbReference>
<evidence type="ECO:0000256" key="1">
    <source>
        <dbReference type="SAM" id="MobiDB-lite"/>
    </source>
</evidence>